<reference evidence="4 5" key="1">
    <citation type="submission" date="2015-08" db="EMBL/GenBank/DDBJ databases">
        <title>Investigation of the bacterial diversity of lava forest soil.</title>
        <authorList>
            <person name="Lee J.S."/>
        </authorList>
    </citation>
    <scope>NUCLEOTIDE SEQUENCE [LARGE SCALE GENOMIC DNA]</scope>
    <source>
        <strain evidence="4 5">GJW-30</strain>
    </source>
</reference>
<feature type="active site" description="Tele-AMP-histidine intermediate" evidence="1">
    <location>
        <position position="103"/>
    </location>
</feature>
<dbReference type="Pfam" id="PF01230">
    <property type="entry name" value="HIT"/>
    <property type="match status" value="1"/>
</dbReference>
<evidence type="ECO:0000259" key="3">
    <source>
        <dbReference type="PROSITE" id="PS51084"/>
    </source>
</evidence>
<feature type="domain" description="HIT" evidence="3">
    <location>
        <begin position="9"/>
        <end position="116"/>
    </location>
</feature>
<dbReference type="OrthoDB" id="9784774at2"/>
<dbReference type="InterPro" id="IPR036265">
    <property type="entry name" value="HIT-like_sf"/>
</dbReference>
<protein>
    <submittedName>
        <fullName evidence="4">HIT-like protein</fullName>
        <ecNumber evidence="4">3.-.-.-</ecNumber>
    </submittedName>
</protein>
<evidence type="ECO:0000256" key="2">
    <source>
        <dbReference type="PROSITE-ProRule" id="PRU00464"/>
    </source>
</evidence>
<dbReference type="AlphaFoldDB" id="A0A0S3PY03"/>
<evidence type="ECO:0000313" key="4">
    <source>
        <dbReference type="EMBL" id="BAT60799.1"/>
    </source>
</evidence>
<dbReference type="PRINTS" id="PR00332">
    <property type="entry name" value="HISTRIAD"/>
</dbReference>
<gene>
    <name evidence="4" type="ORF">GJW-30_1_03349</name>
</gene>
<evidence type="ECO:0000313" key="5">
    <source>
        <dbReference type="Proteomes" id="UP000236884"/>
    </source>
</evidence>
<dbReference type="SUPFAM" id="SSF54197">
    <property type="entry name" value="HIT-like"/>
    <property type="match status" value="1"/>
</dbReference>
<dbReference type="GO" id="GO:0009117">
    <property type="term" value="P:nucleotide metabolic process"/>
    <property type="evidence" value="ECO:0007669"/>
    <property type="project" value="TreeGrafter"/>
</dbReference>
<dbReference type="Proteomes" id="UP000236884">
    <property type="component" value="Chromosome"/>
</dbReference>
<dbReference type="InterPro" id="IPR011146">
    <property type="entry name" value="HIT-like"/>
</dbReference>
<dbReference type="GO" id="GO:0016787">
    <property type="term" value="F:hydrolase activity"/>
    <property type="evidence" value="ECO:0007669"/>
    <property type="project" value="UniProtKB-KW"/>
</dbReference>
<dbReference type="RefSeq" id="WP_096357333.1">
    <property type="nucleotide sequence ID" value="NZ_AP014946.1"/>
</dbReference>
<keyword evidence="4" id="KW-0378">Hydrolase</keyword>
<dbReference type="Gene3D" id="3.30.428.10">
    <property type="entry name" value="HIT-like"/>
    <property type="match status" value="1"/>
</dbReference>
<dbReference type="KEGG" id="vgo:GJW-30_1_03349"/>
<dbReference type="PROSITE" id="PS51084">
    <property type="entry name" value="HIT_2"/>
    <property type="match status" value="1"/>
</dbReference>
<name>A0A0S3PY03_9BRAD</name>
<keyword evidence="5" id="KW-1185">Reference proteome</keyword>
<dbReference type="EC" id="3.-.-.-" evidence="4"/>
<accession>A0A0S3PY03</accession>
<dbReference type="InterPro" id="IPR001310">
    <property type="entry name" value="Histidine_triad_HIT"/>
</dbReference>
<dbReference type="EMBL" id="AP014946">
    <property type="protein sequence ID" value="BAT60799.1"/>
    <property type="molecule type" value="Genomic_DNA"/>
</dbReference>
<sequence>MTAYDTPTIFERTLRGELPAHKVYEDAHTLAFLHFAPRSPGHTVIIPKVRSRNLFDVGREELAQVMRSAQTIAKAAMTALGADGVILHQVNEEAADQTVFYFHVHIIPCYEGIEVKPPRGPMEKPEILAIPAAKLWNALMGPKD</sequence>
<comment type="caution">
    <text evidence="2">Lacks conserved residue(s) required for the propagation of feature annotation.</text>
</comment>
<dbReference type="PANTHER" id="PTHR46648">
    <property type="entry name" value="HIT FAMILY PROTEIN 1"/>
    <property type="match status" value="1"/>
</dbReference>
<dbReference type="PANTHER" id="PTHR46648:SF1">
    <property type="entry name" value="ADENOSINE 5'-MONOPHOSPHORAMIDASE HNT1"/>
    <property type="match status" value="1"/>
</dbReference>
<organism evidence="4 5">
    <name type="scientific">Variibacter gotjawalensis</name>
    <dbReference type="NCBI Taxonomy" id="1333996"/>
    <lineage>
        <taxon>Bacteria</taxon>
        <taxon>Pseudomonadati</taxon>
        <taxon>Pseudomonadota</taxon>
        <taxon>Alphaproteobacteria</taxon>
        <taxon>Hyphomicrobiales</taxon>
        <taxon>Nitrobacteraceae</taxon>
        <taxon>Variibacter</taxon>
    </lineage>
</organism>
<evidence type="ECO:0000256" key="1">
    <source>
        <dbReference type="PIRSR" id="PIRSR601310-1"/>
    </source>
</evidence>
<proteinExistence type="predicted"/>